<evidence type="ECO:0000313" key="3">
    <source>
        <dbReference type="Proteomes" id="UP001314263"/>
    </source>
</evidence>
<dbReference type="AlphaFoldDB" id="A0AAV1IKL9"/>
<proteinExistence type="inferred from homology"/>
<dbReference type="InterPro" id="IPR023614">
    <property type="entry name" value="Porin_dom_sf"/>
</dbReference>
<organism evidence="2 3">
    <name type="scientific">Coccomyxa viridis</name>
    <dbReference type="NCBI Taxonomy" id="1274662"/>
    <lineage>
        <taxon>Eukaryota</taxon>
        <taxon>Viridiplantae</taxon>
        <taxon>Chlorophyta</taxon>
        <taxon>core chlorophytes</taxon>
        <taxon>Trebouxiophyceae</taxon>
        <taxon>Trebouxiophyceae incertae sedis</taxon>
        <taxon>Coccomyxaceae</taxon>
        <taxon>Coccomyxa</taxon>
    </lineage>
</organism>
<name>A0AAV1IKL9_9CHLO</name>
<reference evidence="2 3" key="1">
    <citation type="submission" date="2023-10" db="EMBL/GenBank/DDBJ databases">
        <authorList>
            <person name="Maclean D."/>
            <person name="Macfadyen A."/>
        </authorList>
    </citation>
    <scope>NUCLEOTIDE SEQUENCE [LARGE SCALE GENOMIC DNA]</scope>
</reference>
<dbReference type="Gene3D" id="2.40.160.10">
    <property type="entry name" value="Porin"/>
    <property type="match status" value="1"/>
</dbReference>
<evidence type="ECO:0000313" key="2">
    <source>
        <dbReference type="EMBL" id="CAK0787859.1"/>
    </source>
</evidence>
<dbReference type="PANTHER" id="PTHR11743">
    <property type="entry name" value="VOLTAGE-DEPENDENT ANION-SELECTIVE CHANNEL"/>
    <property type="match status" value="1"/>
</dbReference>
<dbReference type="InterPro" id="IPR027246">
    <property type="entry name" value="Porin_Euk/Tom40"/>
</dbReference>
<dbReference type="PANTHER" id="PTHR11743:SF70">
    <property type="entry name" value="GH26960P-RELATED"/>
    <property type="match status" value="1"/>
</dbReference>
<dbReference type="Pfam" id="PF01459">
    <property type="entry name" value="Porin_3"/>
    <property type="match status" value="1"/>
</dbReference>
<dbReference type="GO" id="GO:0008308">
    <property type="term" value="F:voltage-gated monoatomic anion channel activity"/>
    <property type="evidence" value="ECO:0007669"/>
    <property type="project" value="InterPro"/>
</dbReference>
<dbReference type="InterPro" id="IPR001925">
    <property type="entry name" value="Porin_Euk"/>
</dbReference>
<accession>A0AAV1IKL9</accession>
<dbReference type="CDD" id="cd07306">
    <property type="entry name" value="Porin3_VDAC"/>
    <property type="match status" value="1"/>
</dbReference>
<dbReference type="EMBL" id="CAUYUE010000018">
    <property type="protein sequence ID" value="CAK0787859.1"/>
    <property type="molecule type" value="Genomic_DNA"/>
</dbReference>
<sequence>MAAKVPAFTDIGRATRDLLYGSKSGVFQYNQALNITTRTADGVEFAVTTVKKDDKVEAALKAAYKTKKYGVTGTFGSAGLASTSVSFYQLAPGLDVTLFGTLPDVASAAKVSVDYVVPHLTLKSTVGLTQNPKIDLQATTGYKDFIFGGDATYDTAKQDVTKWATGVGYQRLDYAAGVLLKDNKTLTVAYAHNVDATLAAGAEITKQLEEKEGTSFTLGLQKRLENGSLVKVRLDNKGIASGLYETELKPMHKLALSGQFDATNLDKPPKVGFALDIKN</sequence>
<evidence type="ECO:0000256" key="1">
    <source>
        <dbReference type="ARBA" id="ARBA00009624"/>
    </source>
</evidence>
<dbReference type="GO" id="GO:0005741">
    <property type="term" value="C:mitochondrial outer membrane"/>
    <property type="evidence" value="ECO:0007669"/>
    <property type="project" value="InterPro"/>
</dbReference>
<dbReference type="Proteomes" id="UP001314263">
    <property type="component" value="Unassembled WGS sequence"/>
</dbReference>
<protein>
    <submittedName>
        <fullName evidence="2">Uncharacterized protein</fullName>
    </submittedName>
</protein>
<gene>
    <name evidence="2" type="ORF">CVIRNUC_011081</name>
</gene>
<comment type="similarity">
    <text evidence="1">Belongs to the eukaryotic mitochondrial porin (TC 1.B.8.1) family.</text>
</comment>
<comment type="caution">
    <text evidence="2">The sequence shown here is derived from an EMBL/GenBank/DDBJ whole genome shotgun (WGS) entry which is preliminary data.</text>
</comment>
<keyword evidence="3" id="KW-1185">Reference proteome</keyword>